<feature type="active site" description="Proton acceptor" evidence="5">
    <location>
        <position position="240"/>
    </location>
</feature>
<dbReference type="Gene3D" id="3.40.50.720">
    <property type="entry name" value="NAD(P)-binding Rossmann-like Domain"/>
    <property type="match status" value="2"/>
</dbReference>
<feature type="domain" description="Glycerol-3-phosphate dehydrogenase NAD-dependent C-terminal" evidence="11">
    <location>
        <begin position="229"/>
        <end position="383"/>
    </location>
</feature>
<evidence type="ECO:0000259" key="11">
    <source>
        <dbReference type="Pfam" id="PF07479"/>
    </source>
</evidence>
<dbReference type="GO" id="GO:0042803">
    <property type="term" value="F:protein homodimerization activity"/>
    <property type="evidence" value="ECO:0007669"/>
    <property type="project" value="InterPro"/>
</dbReference>
<dbReference type="AlphaFoldDB" id="K0SGP0"/>
<evidence type="ECO:0000256" key="5">
    <source>
        <dbReference type="PIRSR" id="PIRSR000114-1"/>
    </source>
</evidence>
<proteinExistence type="inferred from homology"/>
<dbReference type="InterPro" id="IPR017751">
    <property type="entry name" value="G3P_DH_NAD-dep_euk"/>
</dbReference>
<comment type="caution">
    <text evidence="12">The sequence shown here is derived from an EMBL/GenBank/DDBJ whole genome shotgun (WGS) entry which is preliminary data.</text>
</comment>
<evidence type="ECO:0000256" key="4">
    <source>
        <dbReference type="ARBA" id="ARBA00048683"/>
    </source>
</evidence>
<feature type="binding site" evidence="7">
    <location>
        <position position="304"/>
    </location>
    <ligand>
        <name>NAD(+)</name>
        <dbReference type="ChEBI" id="CHEBI:57540"/>
    </ligand>
</feature>
<feature type="binding site" evidence="7">
    <location>
        <position position="340"/>
    </location>
    <ligand>
        <name>NAD(+)</name>
        <dbReference type="ChEBI" id="CHEBI:57540"/>
    </ligand>
</feature>
<keyword evidence="2 8" id="KW-0560">Oxidoreductase</keyword>
<feature type="binding site" evidence="6">
    <location>
        <begin position="304"/>
        <end position="305"/>
    </location>
    <ligand>
        <name>substrate</name>
    </ligand>
</feature>
<dbReference type="PANTHER" id="PTHR11728">
    <property type="entry name" value="GLYCEROL-3-PHOSPHATE DEHYDROGENASE"/>
    <property type="match status" value="1"/>
</dbReference>
<feature type="binding site" evidence="7">
    <location>
        <position position="45"/>
    </location>
    <ligand>
        <name>NAD(+)</name>
        <dbReference type="ChEBI" id="CHEBI:57540"/>
    </ligand>
</feature>
<keyword evidence="13" id="KW-1185">Reference proteome</keyword>
<dbReference type="PANTHER" id="PTHR11728:SF8">
    <property type="entry name" value="GLYCEROL-3-PHOSPHATE DEHYDROGENASE [NAD(+)]-RELATED"/>
    <property type="match status" value="1"/>
</dbReference>
<dbReference type="InterPro" id="IPR036291">
    <property type="entry name" value="NAD(P)-bd_dom_sf"/>
</dbReference>
<dbReference type="PRINTS" id="PR00077">
    <property type="entry name" value="GPDHDRGNASE"/>
</dbReference>
<evidence type="ECO:0000256" key="2">
    <source>
        <dbReference type="ARBA" id="ARBA00023002"/>
    </source>
</evidence>
<dbReference type="GO" id="GO:0051287">
    <property type="term" value="F:NAD binding"/>
    <property type="evidence" value="ECO:0007669"/>
    <property type="project" value="UniProtKB-UniRule"/>
</dbReference>
<dbReference type="InterPro" id="IPR011128">
    <property type="entry name" value="G3P_DH_NAD-dep_N"/>
</dbReference>
<comment type="catalytic activity">
    <reaction evidence="4 9">
        <text>sn-glycerol 3-phosphate + NAD(+) = dihydroxyacetone phosphate + NADH + H(+)</text>
        <dbReference type="Rhea" id="RHEA:11092"/>
        <dbReference type="ChEBI" id="CHEBI:15378"/>
        <dbReference type="ChEBI" id="CHEBI:57540"/>
        <dbReference type="ChEBI" id="CHEBI:57597"/>
        <dbReference type="ChEBI" id="CHEBI:57642"/>
        <dbReference type="ChEBI" id="CHEBI:57945"/>
        <dbReference type="EC" id="1.1.1.8"/>
    </reaction>
</comment>
<organism evidence="12 13">
    <name type="scientific">Thalassiosira oceanica</name>
    <name type="common">Marine diatom</name>
    <dbReference type="NCBI Taxonomy" id="159749"/>
    <lineage>
        <taxon>Eukaryota</taxon>
        <taxon>Sar</taxon>
        <taxon>Stramenopiles</taxon>
        <taxon>Ochrophyta</taxon>
        <taxon>Bacillariophyta</taxon>
        <taxon>Coscinodiscophyceae</taxon>
        <taxon>Thalassiosirophycidae</taxon>
        <taxon>Thalassiosirales</taxon>
        <taxon>Thalassiosiraceae</taxon>
        <taxon>Thalassiosira</taxon>
    </lineage>
</organism>
<dbReference type="Pfam" id="PF07479">
    <property type="entry name" value="NAD_Gly3P_dh_C"/>
    <property type="match status" value="1"/>
</dbReference>
<dbReference type="Gene3D" id="1.10.1040.10">
    <property type="entry name" value="N-(1-d-carboxylethyl)-l-norvaline Dehydrogenase, domain 2"/>
    <property type="match status" value="1"/>
</dbReference>
<dbReference type="InterPro" id="IPR008927">
    <property type="entry name" value="6-PGluconate_DH-like_C_sf"/>
</dbReference>
<name>K0SGP0_THAOC</name>
<evidence type="ECO:0000256" key="3">
    <source>
        <dbReference type="ARBA" id="ARBA00023027"/>
    </source>
</evidence>
<feature type="binding site" evidence="7">
    <location>
        <position position="186"/>
    </location>
    <ligand>
        <name>NAD(+)</name>
        <dbReference type="ChEBI" id="CHEBI:57540"/>
    </ligand>
</feature>
<dbReference type="GO" id="GO:0005829">
    <property type="term" value="C:cytosol"/>
    <property type="evidence" value="ECO:0007669"/>
    <property type="project" value="TreeGrafter"/>
</dbReference>
<feature type="domain" description="Glycerol-3-phosphate dehydrogenase NAD-dependent N-terminal" evidence="10">
    <location>
        <begin position="9"/>
        <end position="159"/>
    </location>
</feature>
<dbReference type="SUPFAM" id="SSF48179">
    <property type="entry name" value="6-phosphogluconate dehydrogenase C-terminal domain-like"/>
    <property type="match status" value="1"/>
</dbReference>
<feature type="binding site" evidence="6">
    <location>
        <position position="128"/>
    </location>
    <ligand>
        <name>substrate</name>
    </ligand>
</feature>
<dbReference type="GO" id="GO:0141152">
    <property type="term" value="F:glycerol-3-phosphate dehydrogenase (NAD+) activity"/>
    <property type="evidence" value="ECO:0007669"/>
    <property type="project" value="UniProtKB-UniRule"/>
</dbReference>
<dbReference type="Proteomes" id="UP000266841">
    <property type="component" value="Unassembled WGS sequence"/>
</dbReference>
<evidence type="ECO:0000256" key="7">
    <source>
        <dbReference type="PIRSR" id="PIRSR000114-3"/>
    </source>
</evidence>
<sequence length="400" mass="43967">MSSASGREKICIIGSGNWGSAIATVVGRNAGRLDFCQDEVNMWVFDEKIDTEEGEIMLSELINTRHENAKYLPGIKIPKNVIAYPELKRACEGATLLIFVLPHQFLPKLLPTLREHADSNCRGVSLIKGLDFDSTTRKPILVSKSIEQSMGDGFRCGALMVSLRLHVQHRHSRLSAASSPQGANVANEVAEQHMCESTLACDFEDRELNDRTLAIFNEPPNFRVSRINDVAGAEVCGAIKNIVALGAGFVDGLNLGGNTKAALMRVGLLEMKQFCTTFFTGVEPSTFLESCGLADLITTCYGGRNRRCAELFARKQKESHTVDCGQLWMEIERKMLNGQKLQGTLAAEEVYLSLKSRQLLDVFPLMTTIYEIAFQGSPIDEITKGIRVADISSSSLISKV</sequence>
<dbReference type="FunFam" id="1.10.1040.10:FF:000004">
    <property type="entry name" value="Glycerol-3-phosphate dehydrogenase [NAD(+)]"/>
    <property type="match status" value="1"/>
</dbReference>
<comment type="similarity">
    <text evidence="1 8">Belongs to the NAD-dependent glycerol-3-phosphate dehydrogenase family.</text>
</comment>
<evidence type="ECO:0000256" key="9">
    <source>
        <dbReference type="RuleBase" id="RU361243"/>
    </source>
</evidence>
<dbReference type="EC" id="1.1.1.8" evidence="9"/>
<dbReference type="Pfam" id="PF01210">
    <property type="entry name" value="NAD_Gly3P_dh_N"/>
    <property type="match status" value="1"/>
</dbReference>
<keyword evidence="3 7" id="KW-0520">NAD</keyword>
<feature type="binding site" evidence="7">
    <location>
        <position position="342"/>
    </location>
    <ligand>
        <name>NAD(+)</name>
        <dbReference type="ChEBI" id="CHEBI:57540"/>
    </ligand>
</feature>
<gene>
    <name evidence="12" type="ORF">THAOC_14713</name>
</gene>
<feature type="binding site" evidence="7">
    <location>
        <position position="105"/>
    </location>
    <ligand>
        <name>NAD(+)</name>
        <dbReference type="ChEBI" id="CHEBI:57540"/>
    </ligand>
</feature>
<dbReference type="EMBL" id="AGNL01017144">
    <property type="protein sequence ID" value="EJK64545.1"/>
    <property type="molecule type" value="Genomic_DNA"/>
</dbReference>
<evidence type="ECO:0000313" key="13">
    <source>
        <dbReference type="Proteomes" id="UP000266841"/>
    </source>
</evidence>
<feature type="binding site" evidence="7">
    <location>
        <begin position="14"/>
        <end position="19"/>
    </location>
    <ligand>
        <name>NAD(+)</name>
        <dbReference type="ChEBI" id="CHEBI:57540"/>
    </ligand>
</feature>
<dbReference type="PIRSF" id="PIRSF000114">
    <property type="entry name" value="Glycerol-3-P_dh"/>
    <property type="match status" value="1"/>
</dbReference>
<dbReference type="OMA" id="NRMFGNM"/>
<dbReference type="InterPro" id="IPR013328">
    <property type="entry name" value="6PGD_dom2"/>
</dbReference>
<evidence type="ECO:0000256" key="8">
    <source>
        <dbReference type="RuleBase" id="RU000437"/>
    </source>
</evidence>
<dbReference type="NCBIfam" id="TIGR03376">
    <property type="entry name" value="glycerol3P_DH"/>
    <property type="match status" value="1"/>
</dbReference>
<evidence type="ECO:0000259" key="10">
    <source>
        <dbReference type="Pfam" id="PF01210"/>
    </source>
</evidence>
<evidence type="ECO:0000313" key="12">
    <source>
        <dbReference type="EMBL" id="EJK64545.1"/>
    </source>
</evidence>
<protein>
    <recommendedName>
        <fullName evidence="9">Glycerol-3-phosphate dehydrogenase [NAD(+)]</fullName>
        <ecNumber evidence="9">1.1.1.8</ecNumber>
    </recommendedName>
</protein>
<dbReference type="InterPro" id="IPR006168">
    <property type="entry name" value="G3P_DH_NAD-dep"/>
</dbReference>
<dbReference type="OrthoDB" id="36130at2759"/>
<dbReference type="GO" id="GO:0046168">
    <property type="term" value="P:glycerol-3-phosphate catabolic process"/>
    <property type="evidence" value="ECO:0007669"/>
    <property type="project" value="UniProtKB-UniRule"/>
</dbReference>
<dbReference type="SUPFAM" id="SSF51735">
    <property type="entry name" value="NAD(P)-binding Rossmann-fold domains"/>
    <property type="match status" value="1"/>
</dbReference>
<evidence type="ECO:0000256" key="1">
    <source>
        <dbReference type="ARBA" id="ARBA00011009"/>
    </source>
</evidence>
<dbReference type="PROSITE" id="PS00957">
    <property type="entry name" value="NAD_G3PDH"/>
    <property type="match status" value="1"/>
</dbReference>
<accession>K0SGP0</accession>
<reference evidence="12 13" key="1">
    <citation type="journal article" date="2012" name="Genome Biol.">
        <title>Genome and low-iron response of an oceanic diatom adapted to chronic iron limitation.</title>
        <authorList>
            <person name="Lommer M."/>
            <person name="Specht M."/>
            <person name="Roy A.S."/>
            <person name="Kraemer L."/>
            <person name="Andreson R."/>
            <person name="Gutowska M.A."/>
            <person name="Wolf J."/>
            <person name="Bergner S.V."/>
            <person name="Schilhabel M.B."/>
            <person name="Klostermeier U.C."/>
            <person name="Beiko R.G."/>
            <person name="Rosenstiel P."/>
            <person name="Hippler M."/>
            <person name="Laroche J."/>
        </authorList>
    </citation>
    <scope>NUCLEOTIDE SEQUENCE [LARGE SCALE GENOMIC DNA]</scope>
    <source>
        <strain evidence="12 13">CCMP1005</strain>
    </source>
</reference>
<dbReference type="InterPro" id="IPR006109">
    <property type="entry name" value="G3P_DH_NAD-dep_C"/>
</dbReference>
<dbReference type="GO" id="GO:0005975">
    <property type="term" value="P:carbohydrate metabolic process"/>
    <property type="evidence" value="ECO:0007669"/>
    <property type="project" value="InterPro"/>
</dbReference>
<dbReference type="eggNOG" id="KOG2711">
    <property type="taxonomic scope" value="Eukaryota"/>
</dbReference>
<evidence type="ECO:0000256" key="6">
    <source>
        <dbReference type="PIRSR" id="PIRSR000114-2"/>
    </source>
</evidence>